<accession>A0ABS4S3E3</accession>
<evidence type="ECO:0000313" key="3">
    <source>
        <dbReference type="Proteomes" id="UP000810207"/>
    </source>
</evidence>
<protein>
    <submittedName>
        <fullName evidence="2">Uncharacterized protein</fullName>
    </submittedName>
</protein>
<name>A0ABS4S3E3_PAEXY</name>
<comment type="caution">
    <text evidence="2">The sequence shown here is derived from an EMBL/GenBank/DDBJ whole genome shotgun (WGS) entry which is preliminary data.</text>
</comment>
<organism evidence="2 3">
    <name type="scientific">Paenibacillus xylanexedens</name>
    <dbReference type="NCBI Taxonomy" id="528191"/>
    <lineage>
        <taxon>Bacteria</taxon>
        <taxon>Bacillati</taxon>
        <taxon>Bacillota</taxon>
        <taxon>Bacilli</taxon>
        <taxon>Bacillales</taxon>
        <taxon>Paenibacillaceae</taxon>
        <taxon>Paenibacillus</taxon>
    </lineage>
</organism>
<sequence>MASDFNRQERWEKEIGGQESTKALPPPNVRCAQPKKVFVFAQLGYIPQLRAKQHLKGEHSHD</sequence>
<feature type="compositionally biased region" description="Basic and acidic residues" evidence="1">
    <location>
        <begin position="1"/>
        <end position="16"/>
    </location>
</feature>
<feature type="region of interest" description="Disordered" evidence="1">
    <location>
        <begin position="1"/>
        <end position="28"/>
    </location>
</feature>
<keyword evidence="3" id="KW-1185">Reference proteome</keyword>
<dbReference type="Proteomes" id="UP000810207">
    <property type="component" value="Unassembled WGS sequence"/>
</dbReference>
<dbReference type="EMBL" id="JAGIKV010000045">
    <property type="protein sequence ID" value="MBP2249639.1"/>
    <property type="molecule type" value="Genomic_DNA"/>
</dbReference>
<proteinExistence type="predicted"/>
<evidence type="ECO:0000313" key="2">
    <source>
        <dbReference type="EMBL" id="MBP2249639.1"/>
    </source>
</evidence>
<reference evidence="2 3" key="1">
    <citation type="submission" date="2021-03" db="EMBL/GenBank/DDBJ databases">
        <title>Genomic Encyclopedia of Type Strains, Phase IV (KMG-IV): sequencing the most valuable type-strain genomes for metagenomic binning, comparative biology and taxonomic classification.</title>
        <authorList>
            <person name="Goeker M."/>
        </authorList>
    </citation>
    <scope>NUCLEOTIDE SEQUENCE [LARGE SCALE GENOMIC DNA]</scope>
    <source>
        <strain evidence="2 3">DSM 21292</strain>
    </source>
</reference>
<evidence type="ECO:0000256" key="1">
    <source>
        <dbReference type="SAM" id="MobiDB-lite"/>
    </source>
</evidence>
<gene>
    <name evidence="2" type="ORF">J2Z28_006341</name>
</gene>